<dbReference type="EC" id="2.4.1.-" evidence="3"/>
<dbReference type="GO" id="GO:0016757">
    <property type="term" value="F:glycosyltransferase activity"/>
    <property type="evidence" value="ECO:0007669"/>
    <property type="project" value="UniProtKB-KW"/>
</dbReference>
<organism evidence="3 4">
    <name type="scientific">Novipirellula herctigrandis</name>
    <dbReference type="NCBI Taxonomy" id="2527986"/>
    <lineage>
        <taxon>Bacteria</taxon>
        <taxon>Pseudomonadati</taxon>
        <taxon>Planctomycetota</taxon>
        <taxon>Planctomycetia</taxon>
        <taxon>Pirellulales</taxon>
        <taxon>Pirellulaceae</taxon>
        <taxon>Novipirellula</taxon>
    </lineage>
</organism>
<name>A0A5C5Z9J2_9BACT</name>
<dbReference type="InterPro" id="IPR029044">
    <property type="entry name" value="Nucleotide-diphossugar_trans"/>
</dbReference>
<comment type="caution">
    <text evidence="3">The sequence shown here is derived from an EMBL/GenBank/DDBJ whole genome shotgun (WGS) entry which is preliminary data.</text>
</comment>
<dbReference type="Gene3D" id="3.90.550.10">
    <property type="entry name" value="Spore Coat Polysaccharide Biosynthesis Protein SpsA, Chain A"/>
    <property type="match status" value="1"/>
</dbReference>
<dbReference type="PANTHER" id="PTHR43646">
    <property type="entry name" value="GLYCOSYLTRANSFERASE"/>
    <property type="match status" value="1"/>
</dbReference>
<dbReference type="AlphaFoldDB" id="A0A5C5Z9J2"/>
<dbReference type="SUPFAM" id="SSF53448">
    <property type="entry name" value="Nucleotide-diphospho-sugar transferases"/>
    <property type="match status" value="1"/>
</dbReference>
<keyword evidence="3" id="KW-0328">Glycosyltransferase</keyword>
<feature type="transmembrane region" description="Helical" evidence="1">
    <location>
        <begin position="284"/>
        <end position="302"/>
    </location>
</feature>
<proteinExistence type="predicted"/>
<dbReference type="InterPro" id="IPR001173">
    <property type="entry name" value="Glyco_trans_2-like"/>
</dbReference>
<keyword evidence="1" id="KW-1133">Transmembrane helix</keyword>
<protein>
    <submittedName>
        <fullName evidence="3">4,4'-diaponeurosporenoate glycosyltransferase</fullName>
        <ecNumber evidence="3">2.4.1.-</ecNumber>
    </submittedName>
</protein>
<accession>A0A5C5Z9J2</accession>
<dbReference type="EMBL" id="SJPJ01000001">
    <property type="protein sequence ID" value="TWT83994.1"/>
    <property type="molecule type" value="Genomic_DNA"/>
</dbReference>
<keyword evidence="1" id="KW-0472">Membrane</keyword>
<evidence type="ECO:0000259" key="2">
    <source>
        <dbReference type="Pfam" id="PF00535"/>
    </source>
</evidence>
<dbReference type="OrthoDB" id="9806525at2"/>
<keyword evidence="3" id="KW-0808">Transferase</keyword>
<dbReference type="PANTHER" id="PTHR43646:SF3">
    <property type="entry name" value="SLR1566 PROTEIN"/>
    <property type="match status" value="1"/>
</dbReference>
<evidence type="ECO:0000313" key="4">
    <source>
        <dbReference type="Proteomes" id="UP000315010"/>
    </source>
</evidence>
<evidence type="ECO:0000313" key="3">
    <source>
        <dbReference type="EMBL" id="TWT83994.1"/>
    </source>
</evidence>
<feature type="domain" description="Glycosyltransferase 2-like" evidence="2">
    <location>
        <begin position="4"/>
        <end position="159"/>
    </location>
</feature>
<feature type="transmembrane region" description="Helical" evidence="1">
    <location>
        <begin position="222"/>
        <end position="246"/>
    </location>
</feature>
<gene>
    <name evidence="3" type="primary">crtQ</name>
    <name evidence="3" type="ORF">CA13_54680</name>
</gene>
<dbReference type="Pfam" id="PF00535">
    <property type="entry name" value="Glycos_transf_2"/>
    <property type="match status" value="1"/>
</dbReference>
<sequence>MAAESILGQQLPVPMRVVIVNDHSSDQTPVIADSLADGDQRVSVIHDPPMRDGWFGKANAMQHGLDATSESVVVFTDADVLHCSHCFSAAVSEMDSTDADFLSLFPYVHLESFWENALIPHLMIVGMVCFLSKSINDPKSNSAVAAGAFIMTRRRVLNRVNGLEGIKRESIDDVMLARHIKQHGFVTEFCFAPECMSVRLFKSNHDAFWGFTKNILGALDRVTMALPLMFLPLVVYGVPILTFVLGCQARNTWMMATGLGAYLTQACLLLPAARLSRIQWAKAICFPAAAIPVFCCFAKALYHHYLHGGVYWRGRVLSRNEKA</sequence>
<keyword evidence="1" id="KW-0812">Transmembrane</keyword>
<keyword evidence="4" id="KW-1185">Reference proteome</keyword>
<dbReference type="Proteomes" id="UP000315010">
    <property type="component" value="Unassembled WGS sequence"/>
</dbReference>
<evidence type="ECO:0000256" key="1">
    <source>
        <dbReference type="SAM" id="Phobius"/>
    </source>
</evidence>
<reference evidence="3 4" key="1">
    <citation type="submission" date="2019-02" db="EMBL/GenBank/DDBJ databases">
        <title>Deep-cultivation of Planctomycetes and their phenomic and genomic characterization uncovers novel biology.</title>
        <authorList>
            <person name="Wiegand S."/>
            <person name="Jogler M."/>
            <person name="Boedeker C."/>
            <person name="Pinto D."/>
            <person name="Vollmers J."/>
            <person name="Rivas-Marin E."/>
            <person name="Kohn T."/>
            <person name="Peeters S.H."/>
            <person name="Heuer A."/>
            <person name="Rast P."/>
            <person name="Oberbeckmann S."/>
            <person name="Bunk B."/>
            <person name="Jeske O."/>
            <person name="Meyerdierks A."/>
            <person name="Storesund J.E."/>
            <person name="Kallscheuer N."/>
            <person name="Luecker S."/>
            <person name="Lage O.M."/>
            <person name="Pohl T."/>
            <person name="Merkel B.J."/>
            <person name="Hornburger P."/>
            <person name="Mueller R.-W."/>
            <person name="Bruemmer F."/>
            <person name="Labrenz M."/>
            <person name="Spormann A.M."/>
            <person name="Op Den Camp H."/>
            <person name="Overmann J."/>
            <person name="Amann R."/>
            <person name="Jetten M.S.M."/>
            <person name="Mascher T."/>
            <person name="Medema M.H."/>
            <person name="Devos D.P."/>
            <person name="Kaster A.-K."/>
            <person name="Ovreas L."/>
            <person name="Rohde M."/>
            <person name="Galperin M.Y."/>
            <person name="Jogler C."/>
        </authorList>
    </citation>
    <scope>NUCLEOTIDE SEQUENCE [LARGE SCALE GENOMIC DNA]</scope>
    <source>
        <strain evidence="3 4">CA13</strain>
    </source>
</reference>